<dbReference type="RefSeq" id="YP_010802847.1">
    <property type="nucleotide sequence ID" value="NC_077056.1"/>
</dbReference>
<proteinExistence type="inferred from homology"/>
<keyword evidence="6" id="KW-1043">Host membrane</keyword>
<evidence type="ECO:0000256" key="12">
    <source>
        <dbReference type="ARBA" id="ARBA00033148"/>
    </source>
</evidence>
<keyword evidence="8" id="KW-0916">Viral movement protein</keyword>
<dbReference type="InterPro" id="IPR003411">
    <property type="entry name" value="TGBp3"/>
</dbReference>
<protein>
    <recommendedName>
        <fullName evidence="3">Movement protein TGBp3</fullName>
    </recommendedName>
    <alternativeName>
        <fullName evidence="12">Triple gene block 3 protein</fullName>
    </alternativeName>
</protein>
<evidence type="ECO:0000256" key="10">
    <source>
        <dbReference type="ARBA" id="ARBA00023184"/>
    </source>
</evidence>
<evidence type="ECO:0000256" key="5">
    <source>
        <dbReference type="ARBA" id="ARBA00022692"/>
    </source>
</evidence>
<keyword evidence="9" id="KW-0472">Membrane</keyword>
<keyword evidence="4" id="KW-0813">Transport</keyword>
<dbReference type="KEGG" id="vg:80541648"/>
<evidence type="ECO:0000256" key="2">
    <source>
        <dbReference type="ARBA" id="ARBA00010355"/>
    </source>
</evidence>
<accession>A0A7S9TQG7</accession>
<evidence type="ECO:0000256" key="4">
    <source>
        <dbReference type="ARBA" id="ARBA00022448"/>
    </source>
</evidence>
<evidence type="ECO:0000256" key="3">
    <source>
        <dbReference type="ARBA" id="ARBA00013812"/>
    </source>
</evidence>
<dbReference type="Pfam" id="PF02495">
    <property type="entry name" value="TGBp3"/>
    <property type="match status" value="1"/>
</dbReference>
<evidence type="ECO:0000256" key="8">
    <source>
        <dbReference type="ARBA" id="ARBA00023031"/>
    </source>
</evidence>
<reference evidence="13" key="1">
    <citation type="submission" date="2020-02" db="EMBL/GenBank/DDBJ databases">
        <title>Molecular characterization and detection of a new virus that is most closely related to members of the genus Foveavirus of the family Betaflexiviridae in camellia.</title>
        <authorList>
            <person name="Zheng L."/>
            <person name="Chen M."/>
            <person name="Li R."/>
        </authorList>
    </citation>
    <scope>NUCLEOTIDE SEQUENCE</scope>
    <source>
        <strain evidence="13">Adolphe Audusson</strain>
    </source>
</reference>
<evidence type="ECO:0000256" key="7">
    <source>
        <dbReference type="ARBA" id="ARBA00022989"/>
    </source>
</evidence>
<evidence type="ECO:0000256" key="6">
    <source>
        <dbReference type="ARBA" id="ARBA00022870"/>
    </source>
</evidence>
<comment type="function">
    <text evidence="11">Plays a role in viral cell-to-cell propagation, by facilitating genome transport to neighboring plant cells through plasmosdesmata. May induce the formation of granular vesicles derived from the Endoplasmic reticulum, which align on actin filaments.</text>
</comment>
<dbReference type="GO" id="GO:0044167">
    <property type="term" value="C:host cell endoplasmic reticulum membrane"/>
    <property type="evidence" value="ECO:0007669"/>
    <property type="project" value="UniProtKB-SubCell"/>
</dbReference>
<dbReference type="EMBL" id="MT028514">
    <property type="protein sequence ID" value="QPI34841.1"/>
    <property type="molecule type" value="Genomic_RNA"/>
</dbReference>
<keyword evidence="5" id="KW-0812">Transmembrane</keyword>
<evidence type="ECO:0000256" key="1">
    <source>
        <dbReference type="ARBA" id="ARBA00004625"/>
    </source>
</evidence>
<comment type="similarity">
    <text evidence="2">Belongs to the Tymovirales TGBp3 protein family.</text>
</comment>
<evidence type="ECO:0000313" key="14">
    <source>
        <dbReference type="Proteomes" id="UP001162011"/>
    </source>
</evidence>
<dbReference type="GeneID" id="80541648"/>
<keyword evidence="10" id="KW-1038">Host endoplasmic reticulum</keyword>
<dbReference type="GO" id="GO:0046740">
    <property type="term" value="P:transport of virus in host, cell to cell"/>
    <property type="evidence" value="ECO:0007669"/>
    <property type="project" value="UniProtKB-KW"/>
</dbReference>
<organism evidence="13 14">
    <name type="scientific">Camellia ringspot associated virus 4</name>
    <dbReference type="NCBI Taxonomy" id="2791164"/>
    <lineage>
        <taxon>Viruses</taxon>
        <taxon>Riboviria</taxon>
        <taxon>Orthornavirae</taxon>
        <taxon>Kitrinoviricota</taxon>
        <taxon>Alsuviricetes</taxon>
        <taxon>Tymovirales</taxon>
        <taxon>Betaflexiviridae</taxon>
        <taxon>Quinvirinae</taxon>
        <taxon>Foveavirus</taxon>
        <taxon>Foveavirus tetracamelliae</taxon>
    </lineage>
</organism>
<name>A0A7S9TQG7_9VIRU</name>
<keyword evidence="14" id="KW-1185">Reference proteome</keyword>
<dbReference type="Proteomes" id="UP001162011">
    <property type="component" value="Segment"/>
</dbReference>
<evidence type="ECO:0000256" key="9">
    <source>
        <dbReference type="ARBA" id="ARBA00023136"/>
    </source>
</evidence>
<keyword evidence="7" id="KW-1133">Transmembrane helix</keyword>
<comment type="subcellular location">
    <subcellularLocation>
        <location evidence="1">Host endoplasmic reticulum membrane</location>
    </subcellularLocation>
</comment>
<evidence type="ECO:0000313" key="13">
    <source>
        <dbReference type="EMBL" id="QPI34841.1"/>
    </source>
</evidence>
<evidence type="ECO:0000256" key="11">
    <source>
        <dbReference type="ARBA" id="ARBA00025270"/>
    </source>
</evidence>
<sequence length="69" mass="7588">MLLRNSLIAALAFAGIVVVLRTIEQLFSSSQSSCFIKITGESVVVSGCDFGNIEFIELVKELKPFKHEL</sequence>